<dbReference type="EMBL" id="CP012342">
    <property type="protein sequence ID" value="AKV58421.1"/>
    <property type="molecule type" value="Genomic_DNA"/>
</dbReference>
<dbReference type="Proteomes" id="UP000060016">
    <property type="component" value="Chromosome"/>
</dbReference>
<dbReference type="SUPFAM" id="SSF53300">
    <property type="entry name" value="vWA-like"/>
    <property type="match status" value="1"/>
</dbReference>
<dbReference type="SMART" id="SM00327">
    <property type="entry name" value="VWA"/>
    <property type="match status" value="1"/>
</dbReference>
<feature type="domain" description="VWFA" evidence="2">
    <location>
        <begin position="269"/>
        <end position="442"/>
    </location>
</feature>
<evidence type="ECO:0000313" key="4">
    <source>
        <dbReference type="Proteomes" id="UP000060016"/>
    </source>
</evidence>
<organism evidence="3 4">
    <name type="scientific">Corynebacterium riegelii</name>
    <dbReference type="NCBI Taxonomy" id="156976"/>
    <lineage>
        <taxon>Bacteria</taxon>
        <taxon>Bacillati</taxon>
        <taxon>Actinomycetota</taxon>
        <taxon>Actinomycetes</taxon>
        <taxon>Mycobacteriales</taxon>
        <taxon>Corynebacteriaceae</taxon>
        <taxon>Corynebacterium</taxon>
    </lineage>
</organism>
<reference evidence="3 4" key="1">
    <citation type="submission" date="2015-08" db="EMBL/GenBank/DDBJ databases">
        <authorList>
            <person name="Babu N.S."/>
            <person name="Beckwith C.J."/>
            <person name="Beseler K.G."/>
            <person name="Brison A."/>
            <person name="Carone J.V."/>
            <person name="Caskin T.P."/>
            <person name="Diamond M."/>
            <person name="Durham M.E."/>
            <person name="Foxe J.M."/>
            <person name="Go M."/>
            <person name="Henderson B.A."/>
            <person name="Jones I.B."/>
            <person name="McGettigan J.A."/>
            <person name="Micheletti S.J."/>
            <person name="Nasrallah M.E."/>
            <person name="Ortiz D."/>
            <person name="Piller C.R."/>
            <person name="Privatt S.R."/>
            <person name="Schneider S.L."/>
            <person name="Sharp S."/>
            <person name="Smith T.C."/>
            <person name="Stanton J.D."/>
            <person name="Ullery H.E."/>
            <person name="Wilson R.J."/>
            <person name="Serrano M.G."/>
            <person name="Buck G."/>
            <person name="Lee V."/>
            <person name="Wang Y."/>
            <person name="Carvalho R."/>
            <person name="Voegtly L."/>
            <person name="Shi R."/>
            <person name="Duckworth R."/>
            <person name="Johnson A."/>
            <person name="Loviza R."/>
            <person name="Walstead R."/>
            <person name="Shah Z."/>
            <person name="Kiflezghi M."/>
            <person name="Wade K."/>
            <person name="Ball S.L."/>
            <person name="Bradley K.W."/>
            <person name="Asai D.J."/>
            <person name="Bowman C.A."/>
            <person name="Russell D.A."/>
            <person name="Pope W.H."/>
            <person name="Jacobs-Sera D."/>
            <person name="Hendrix R.W."/>
            <person name="Hatfull G.F."/>
        </authorList>
    </citation>
    <scope>NUCLEOTIDE SEQUENCE [LARGE SCALE GENOMIC DNA]</scope>
    <source>
        <strain evidence="3 4">PUDD_83A45</strain>
    </source>
</reference>
<dbReference type="InterPro" id="IPR002035">
    <property type="entry name" value="VWF_A"/>
</dbReference>
<keyword evidence="4" id="KW-1185">Reference proteome</keyword>
<evidence type="ECO:0000256" key="1">
    <source>
        <dbReference type="SAM" id="Phobius"/>
    </source>
</evidence>
<proteinExistence type="predicted"/>
<dbReference type="InterPro" id="IPR036465">
    <property type="entry name" value="vWFA_dom_sf"/>
</dbReference>
<keyword evidence="1" id="KW-0472">Membrane</keyword>
<accession>A0A0K1RB47</accession>
<name>A0A0K1RB47_9CORY</name>
<dbReference type="STRING" id="156976.AK829_03685"/>
<dbReference type="Gene3D" id="3.40.50.410">
    <property type="entry name" value="von Willebrand factor, type A domain"/>
    <property type="match status" value="1"/>
</dbReference>
<protein>
    <recommendedName>
        <fullName evidence="2">VWFA domain-containing protein</fullName>
    </recommendedName>
</protein>
<evidence type="ECO:0000313" key="3">
    <source>
        <dbReference type="EMBL" id="AKV58421.1"/>
    </source>
</evidence>
<dbReference type="AlphaFoldDB" id="A0A0K1RB47"/>
<sequence length="443" mass="45926">MGRHSNGKNNYSLSGGAIAALCAVLALTGGVVWSVSQRGDESETTAQEKPCVLGELALPVATSNEQIAQELIGAYAASKPVVREHCILPVITDKIADAAVYLAPATSITQEELSRAQRSSAVAEPAVVYVDQVGVAGKGEVSLNNVRFPTNTPEANAVVAFLLADGPAQAVHALTEQAVDGEAPADGLTVASASQKAEDFQALDGAVEYAAIPLNSTNTVDENQARAGQDFARFAAERVSAAEVSQPLIPETVWAAALPDGGAALTSEGRNTLFVLDTSDAMTPFMAQAQEAVGQAARDVQADGHEVALWNYSSPLSPGVIQGYRHNVDMTPDAEYIADVVGRLGTAGVPQTREAVSAAVAEMSQREEPVRVVLITTGTADANGDPAADEAFVNQIRQLAGDKVEVIGVHVGTQEPDAAVKEVASTWIEAENLPQAVREAAGA</sequence>
<keyword evidence="1" id="KW-0812">Transmembrane</keyword>
<feature type="transmembrane region" description="Helical" evidence="1">
    <location>
        <begin position="12"/>
        <end position="35"/>
    </location>
</feature>
<dbReference type="KEGG" id="crie:AK829_03685"/>
<gene>
    <name evidence="3" type="ORF">AK829_03685</name>
</gene>
<dbReference type="PATRIC" id="fig|156976.3.peg.727"/>
<dbReference type="RefSeq" id="WP_052204370.1">
    <property type="nucleotide sequence ID" value="NZ_CP012342.1"/>
</dbReference>
<keyword evidence="1" id="KW-1133">Transmembrane helix</keyword>
<evidence type="ECO:0000259" key="2">
    <source>
        <dbReference type="SMART" id="SM00327"/>
    </source>
</evidence>